<organism evidence="1 2">
    <name type="scientific">Gossypium arboreum</name>
    <name type="common">Tree cotton</name>
    <name type="synonym">Gossypium nanking</name>
    <dbReference type="NCBI Taxonomy" id="29729"/>
    <lineage>
        <taxon>Eukaryota</taxon>
        <taxon>Viridiplantae</taxon>
        <taxon>Streptophyta</taxon>
        <taxon>Embryophyta</taxon>
        <taxon>Tracheophyta</taxon>
        <taxon>Spermatophyta</taxon>
        <taxon>Magnoliopsida</taxon>
        <taxon>eudicotyledons</taxon>
        <taxon>Gunneridae</taxon>
        <taxon>Pentapetalae</taxon>
        <taxon>rosids</taxon>
        <taxon>malvids</taxon>
        <taxon>Malvales</taxon>
        <taxon>Malvaceae</taxon>
        <taxon>Malvoideae</taxon>
        <taxon>Gossypium</taxon>
    </lineage>
</organism>
<keyword evidence="2" id="KW-1185">Reference proteome</keyword>
<evidence type="ECO:0000313" key="1">
    <source>
        <dbReference type="EMBL" id="KAK5836596.1"/>
    </source>
</evidence>
<sequence>MGRGVVGSHDSSDGSDKGLEETLTFWKEILRDLWLMGSRPLSSQIGFNNYWLRRCVNSRIMSGVWSDLTVQPWTLDFNSLQPYPSVIMTWIRLLGLPGFLYKRKILEEISGLISRVVKLDSDTDNRSKGKFARMSVFMNLDKPLIPQVLVNGRAKRVEYEALISTQLEAKSGNADSSTLGDLQKESINLEQ</sequence>
<dbReference type="PANTHER" id="PTHR31286:SF173">
    <property type="entry name" value="DUF4283 DOMAIN-CONTAINING PROTEIN"/>
    <property type="match status" value="1"/>
</dbReference>
<dbReference type="EMBL" id="JARKNE010000004">
    <property type="protein sequence ID" value="KAK5836596.1"/>
    <property type="molecule type" value="Genomic_DNA"/>
</dbReference>
<protein>
    <recommendedName>
        <fullName evidence="3">DUF4283 domain-containing protein</fullName>
    </recommendedName>
</protein>
<evidence type="ECO:0008006" key="3">
    <source>
        <dbReference type="Google" id="ProtNLM"/>
    </source>
</evidence>
<accession>A0ABR0QBN2</accession>
<reference evidence="1 2" key="1">
    <citation type="submission" date="2023-03" db="EMBL/GenBank/DDBJ databases">
        <title>WGS of Gossypium arboreum.</title>
        <authorList>
            <person name="Yu D."/>
        </authorList>
    </citation>
    <scope>NUCLEOTIDE SEQUENCE [LARGE SCALE GENOMIC DNA]</scope>
    <source>
        <tissue evidence="1">Leaf</tissue>
    </source>
</reference>
<dbReference type="PANTHER" id="PTHR31286">
    <property type="entry name" value="GLYCINE-RICH CELL WALL STRUCTURAL PROTEIN 1.8-LIKE"/>
    <property type="match status" value="1"/>
</dbReference>
<comment type="caution">
    <text evidence="1">The sequence shown here is derived from an EMBL/GenBank/DDBJ whole genome shotgun (WGS) entry which is preliminary data.</text>
</comment>
<evidence type="ECO:0000313" key="2">
    <source>
        <dbReference type="Proteomes" id="UP001358586"/>
    </source>
</evidence>
<gene>
    <name evidence="1" type="ORF">PVK06_012390</name>
</gene>
<dbReference type="InterPro" id="IPR040256">
    <property type="entry name" value="At4g02000-like"/>
</dbReference>
<proteinExistence type="predicted"/>
<dbReference type="Proteomes" id="UP001358586">
    <property type="component" value="Chromosome 4"/>
</dbReference>
<name>A0ABR0QBN2_GOSAR</name>